<sequence>MSRKDKRPESQPERNTAEEKSRKATEKGIFDEEPGGSQTEGSEERGPDPGQYTDKGSPGYLGR</sequence>
<organism evidence="2 3">
    <name type="scientific">Thermobaculum terrenum (strain ATCC BAA-798 / CCMEE 7001 / YNP1)</name>
    <dbReference type="NCBI Taxonomy" id="525904"/>
    <lineage>
        <taxon>Bacteria</taxon>
        <taxon>Bacillati</taxon>
        <taxon>Chloroflexota</taxon>
        <taxon>Chloroflexia</taxon>
        <taxon>Candidatus Thermobaculales</taxon>
        <taxon>Candidatus Thermobaculaceae</taxon>
        <taxon>Thermobaculum</taxon>
    </lineage>
</organism>
<dbReference type="KEGG" id="ttr:Tter_2400"/>
<feature type="region of interest" description="Disordered" evidence="1">
    <location>
        <begin position="1"/>
        <end position="63"/>
    </location>
</feature>
<reference evidence="3" key="1">
    <citation type="journal article" date="2010" name="Stand. Genomic Sci.">
        <title>Complete genome sequence of 'Thermobaculum terrenum' type strain (YNP1).</title>
        <authorList>
            <person name="Kiss H."/>
            <person name="Cleland D."/>
            <person name="Lapidus A."/>
            <person name="Lucas S."/>
            <person name="Glavina Del Rio T."/>
            <person name="Nolan M."/>
            <person name="Tice H."/>
            <person name="Han C."/>
            <person name="Goodwin L."/>
            <person name="Pitluck S."/>
            <person name="Liolios K."/>
            <person name="Ivanova N."/>
            <person name="Mavromatis K."/>
            <person name="Ovchinnikova G."/>
            <person name="Pati A."/>
            <person name="Chen A."/>
            <person name="Palaniappan K."/>
            <person name="Land M."/>
            <person name="Hauser L."/>
            <person name="Chang Y."/>
            <person name="Jeffries C."/>
            <person name="Lu M."/>
            <person name="Brettin T."/>
            <person name="Detter J."/>
            <person name="Goker M."/>
            <person name="Tindall B."/>
            <person name="Beck B."/>
            <person name="McDermott T."/>
            <person name="Woyke T."/>
            <person name="Bristow J."/>
            <person name="Eisen J."/>
            <person name="Markowitz V."/>
            <person name="Hugenholtz P."/>
            <person name="Kyrpides N."/>
            <person name="Klenk H."/>
            <person name="Cheng J."/>
        </authorList>
    </citation>
    <scope>NUCLEOTIDE SEQUENCE [LARGE SCALE GENOMIC DNA]</scope>
    <source>
        <strain evidence="3">ATCC BAA-798 / YNP1</strain>
    </source>
</reference>
<evidence type="ECO:0000256" key="1">
    <source>
        <dbReference type="SAM" id="MobiDB-lite"/>
    </source>
</evidence>
<dbReference type="EMBL" id="CP001826">
    <property type="protein sequence ID" value="ACZ43296.1"/>
    <property type="molecule type" value="Genomic_DNA"/>
</dbReference>
<feature type="compositionally biased region" description="Basic and acidic residues" evidence="1">
    <location>
        <begin position="1"/>
        <end position="30"/>
    </location>
</feature>
<dbReference type="HOGENOM" id="CLU_2884502_0_0_0"/>
<accession>D1CHS5</accession>
<gene>
    <name evidence="2" type="ordered locus">Tter_2400</name>
</gene>
<dbReference type="STRING" id="525904.Tter_2400"/>
<evidence type="ECO:0000313" key="2">
    <source>
        <dbReference type="EMBL" id="ACZ43296.1"/>
    </source>
</evidence>
<dbReference type="AlphaFoldDB" id="D1CHS5"/>
<protein>
    <submittedName>
        <fullName evidence="2">Uncharacterized protein</fullName>
    </submittedName>
</protein>
<name>D1CHS5_THET1</name>
<keyword evidence="3" id="KW-1185">Reference proteome</keyword>
<proteinExistence type="predicted"/>
<dbReference type="Proteomes" id="UP000000323">
    <property type="component" value="Chromosome 2"/>
</dbReference>
<dbReference type="RefSeq" id="WP_012876327.1">
    <property type="nucleotide sequence ID" value="NC_013526.1"/>
</dbReference>
<evidence type="ECO:0000313" key="3">
    <source>
        <dbReference type="Proteomes" id="UP000000323"/>
    </source>
</evidence>